<dbReference type="InterPro" id="IPR038765">
    <property type="entry name" value="Papain-like_cys_pep_sf"/>
</dbReference>
<dbReference type="HOGENOM" id="CLU_459597_0_0_1"/>
<dbReference type="Gene3D" id="3.40.395.10">
    <property type="entry name" value="Adenoviral Proteinase, Chain A"/>
    <property type="match status" value="1"/>
</dbReference>
<evidence type="ECO:0000256" key="1">
    <source>
        <dbReference type="PROSITE-ProRule" id="PRU00023"/>
    </source>
</evidence>
<dbReference type="Proteomes" id="UP000007015">
    <property type="component" value="Chromosome 9"/>
</dbReference>
<keyword evidence="3" id="KW-1185">Reference proteome</keyword>
<dbReference type="InterPro" id="IPR002110">
    <property type="entry name" value="Ankyrin_rpt"/>
</dbReference>
<dbReference type="OMA" id="LRIAYSC"/>
<dbReference type="PROSITE" id="PS50297">
    <property type="entry name" value="ANK_REP_REGION"/>
    <property type="match status" value="1"/>
</dbReference>
<protein>
    <submittedName>
        <fullName evidence="2">Uncharacterized protein</fullName>
    </submittedName>
</protein>
<dbReference type="Gramene" id="BGIOSGA030045-TA">
    <property type="protein sequence ID" value="BGIOSGA030045-PA"/>
    <property type="gene ID" value="BGIOSGA030045"/>
</dbReference>
<feature type="repeat" description="ANK" evidence="1">
    <location>
        <begin position="505"/>
        <end position="527"/>
    </location>
</feature>
<dbReference type="AlphaFoldDB" id="B8BE07"/>
<sequence>MSSSHEPSGLLNSDDIPSEGISHCKIFQSCVRLLKGGCSLRSGGSLPSSSMEIQWVGGSEVAPPSVSTGGNTELVEQGNDRVPAMTKIVVEPNAELQSPFVVKHHLLLKRPDPSILDELYSLTMAFTDSESKQTDWVSIKHPSFPIRLKLEDIQETVKPGGLMDTDCLNLAVRNMATEDAENFKNTECLGWRHYVKSDWTQLVASPTNLRIAYSCESTLYDASGSHLVFIPVLHCDHWTLYAFNMCDKKLSILDSLPDASEGGQDRLKRHEEIRKIETMDMRKSFLACILSSKNDDATMPTNVSELIKTLPGEAMMTPELVQATRQGNTNAFRELRCPARREGSYGGHTSISINRAACCSCVLFESTSSRCSCFRLDCKSSCRSDEQENQIMRSPLRLDATSTVTSDRGPPEPYSIRGVTVDGDGVLHIAASFCHFELAKSILEGQEDKALIVMLLQENKRGDRPLHCAAATESKEMVQLIVERAKCITEPSNFTTSLLRARNLEGQTCLHKAILLGHTEIVKYLVSQDEGLAQIVDNEDISPLYLAIALRRGDIVQELTIKASCGPAGAVSYCGPAGKTVLHAAVLFSEGTDAISSFVVKF</sequence>
<reference evidence="2 3" key="1">
    <citation type="journal article" date="2005" name="PLoS Biol.">
        <title>The genomes of Oryza sativa: a history of duplications.</title>
        <authorList>
            <person name="Yu J."/>
            <person name="Wang J."/>
            <person name="Lin W."/>
            <person name="Li S."/>
            <person name="Li H."/>
            <person name="Zhou J."/>
            <person name="Ni P."/>
            <person name="Dong W."/>
            <person name="Hu S."/>
            <person name="Zeng C."/>
            <person name="Zhang J."/>
            <person name="Zhang Y."/>
            <person name="Li R."/>
            <person name="Xu Z."/>
            <person name="Li S."/>
            <person name="Li X."/>
            <person name="Zheng H."/>
            <person name="Cong L."/>
            <person name="Lin L."/>
            <person name="Yin J."/>
            <person name="Geng J."/>
            <person name="Li G."/>
            <person name="Shi J."/>
            <person name="Liu J."/>
            <person name="Lv H."/>
            <person name="Li J."/>
            <person name="Wang J."/>
            <person name="Deng Y."/>
            <person name="Ran L."/>
            <person name="Shi X."/>
            <person name="Wang X."/>
            <person name="Wu Q."/>
            <person name="Li C."/>
            <person name="Ren X."/>
            <person name="Wang J."/>
            <person name="Wang X."/>
            <person name="Li D."/>
            <person name="Liu D."/>
            <person name="Zhang X."/>
            <person name="Ji Z."/>
            <person name="Zhao W."/>
            <person name="Sun Y."/>
            <person name="Zhang Z."/>
            <person name="Bao J."/>
            <person name="Han Y."/>
            <person name="Dong L."/>
            <person name="Ji J."/>
            <person name="Chen P."/>
            <person name="Wu S."/>
            <person name="Liu J."/>
            <person name="Xiao Y."/>
            <person name="Bu D."/>
            <person name="Tan J."/>
            <person name="Yang L."/>
            <person name="Ye C."/>
            <person name="Zhang J."/>
            <person name="Xu J."/>
            <person name="Zhou Y."/>
            <person name="Yu Y."/>
            <person name="Zhang B."/>
            <person name="Zhuang S."/>
            <person name="Wei H."/>
            <person name="Liu B."/>
            <person name="Lei M."/>
            <person name="Yu H."/>
            <person name="Li Y."/>
            <person name="Xu H."/>
            <person name="Wei S."/>
            <person name="He X."/>
            <person name="Fang L."/>
            <person name="Zhang Z."/>
            <person name="Zhang Y."/>
            <person name="Huang X."/>
            <person name="Su Z."/>
            <person name="Tong W."/>
            <person name="Li J."/>
            <person name="Tong Z."/>
            <person name="Li S."/>
            <person name="Ye J."/>
            <person name="Wang L."/>
            <person name="Fang L."/>
            <person name="Lei T."/>
            <person name="Chen C."/>
            <person name="Chen H."/>
            <person name="Xu Z."/>
            <person name="Li H."/>
            <person name="Huang H."/>
            <person name="Zhang F."/>
            <person name="Xu H."/>
            <person name="Li N."/>
            <person name="Zhao C."/>
            <person name="Li S."/>
            <person name="Dong L."/>
            <person name="Huang Y."/>
            <person name="Li L."/>
            <person name="Xi Y."/>
            <person name="Qi Q."/>
            <person name="Li W."/>
            <person name="Zhang B."/>
            <person name="Hu W."/>
            <person name="Zhang Y."/>
            <person name="Tian X."/>
            <person name="Jiao Y."/>
            <person name="Liang X."/>
            <person name="Jin J."/>
            <person name="Gao L."/>
            <person name="Zheng W."/>
            <person name="Hao B."/>
            <person name="Liu S."/>
            <person name="Wang W."/>
            <person name="Yuan L."/>
            <person name="Cao M."/>
            <person name="McDermott J."/>
            <person name="Samudrala R."/>
            <person name="Wang J."/>
            <person name="Wong G.K."/>
            <person name="Yang H."/>
        </authorList>
    </citation>
    <scope>NUCLEOTIDE SEQUENCE [LARGE SCALE GENOMIC DNA]</scope>
    <source>
        <strain evidence="3">cv. 93-11</strain>
    </source>
</reference>
<dbReference type="SUPFAM" id="SSF54001">
    <property type="entry name" value="Cysteine proteinases"/>
    <property type="match status" value="1"/>
</dbReference>
<evidence type="ECO:0000313" key="2">
    <source>
        <dbReference type="EMBL" id="EEC84293.1"/>
    </source>
</evidence>
<dbReference type="PANTHER" id="PTHR24121">
    <property type="entry name" value="NO MECHANORECEPTOR POTENTIAL C, ISOFORM D-RELATED"/>
    <property type="match status" value="1"/>
</dbReference>
<evidence type="ECO:0000313" key="3">
    <source>
        <dbReference type="Proteomes" id="UP000007015"/>
    </source>
</evidence>
<dbReference type="SMART" id="SM00248">
    <property type="entry name" value="ANK"/>
    <property type="match status" value="3"/>
</dbReference>
<dbReference type="PANTHER" id="PTHR24121:SF21">
    <property type="entry name" value="ANKYRIN REPEAT FAMILY PROTEIN"/>
    <property type="match status" value="1"/>
</dbReference>
<name>B8BE07_ORYSI</name>
<dbReference type="InterPro" id="IPR036770">
    <property type="entry name" value="Ankyrin_rpt-contain_sf"/>
</dbReference>
<dbReference type="Pfam" id="PF13637">
    <property type="entry name" value="Ank_4"/>
    <property type="match status" value="1"/>
</dbReference>
<gene>
    <name evidence="2" type="ORF">OsI_30770</name>
</gene>
<dbReference type="Pfam" id="PF12796">
    <property type="entry name" value="Ank_2"/>
    <property type="match status" value="1"/>
</dbReference>
<dbReference type="EMBL" id="CM000134">
    <property type="protein sequence ID" value="EEC84293.1"/>
    <property type="molecule type" value="Genomic_DNA"/>
</dbReference>
<dbReference type="Gene3D" id="1.25.40.20">
    <property type="entry name" value="Ankyrin repeat-containing domain"/>
    <property type="match status" value="1"/>
</dbReference>
<dbReference type="STRING" id="39946.B8BE07"/>
<dbReference type="PROSITE" id="PS50088">
    <property type="entry name" value="ANK_REPEAT"/>
    <property type="match status" value="1"/>
</dbReference>
<accession>B8BE07</accession>
<organism evidence="2 3">
    <name type="scientific">Oryza sativa subsp. indica</name>
    <name type="common">Rice</name>
    <dbReference type="NCBI Taxonomy" id="39946"/>
    <lineage>
        <taxon>Eukaryota</taxon>
        <taxon>Viridiplantae</taxon>
        <taxon>Streptophyta</taxon>
        <taxon>Embryophyta</taxon>
        <taxon>Tracheophyta</taxon>
        <taxon>Spermatophyta</taxon>
        <taxon>Magnoliopsida</taxon>
        <taxon>Liliopsida</taxon>
        <taxon>Poales</taxon>
        <taxon>Poaceae</taxon>
        <taxon>BOP clade</taxon>
        <taxon>Oryzoideae</taxon>
        <taxon>Oryzeae</taxon>
        <taxon>Oryzinae</taxon>
        <taxon>Oryza</taxon>
        <taxon>Oryza sativa</taxon>
    </lineage>
</organism>
<dbReference type="SUPFAM" id="SSF48403">
    <property type="entry name" value="Ankyrin repeat"/>
    <property type="match status" value="1"/>
</dbReference>
<proteinExistence type="predicted"/>
<keyword evidence="1" id="KW-0040">ANK repeat</keyword>